<dbReference type="InterPro" id="IPR012885">
    <property type="entry name" value="F-box_Sdz-33"/>
</dbReference>
<evidence type="ECO:0000259" key="2">
    <source>
        <dbReference type="Pfam" id="PF07735"/>
    </source>
</evidence>
<feature type="domain" description="Sdz-33 F-box" evidence="2">
    <location>
        <begin position="199"/>
        <end position="265"/>
    </location>
</feature>
<dbReference type="InterPro" id="IPR053222">
    <property type="entry name" value="Zygotic_Embryogenesis-Asso"/>
</dbReference>
<dbReference type="InterPro" id="IPR001810">
    <property type="entry name" value="F-box_dom"/>
</dbReference>
<evidence type="ECO:0000313" key="3">
    <source>
        <dbReference type="EMBL" id="EGT53756.1"/>
    </source>
</evidence>
<dbReference type="AlphaFoldDB" id="G0PFE0"/>
<evidence type="ECO:0000313" key="4">
    <source>
        <dbReference type="Proteomes" id="UP000008068"/>
    </source>
</evidence>
<dbReference type="EMBL" id="GL380357">
    <property type="protein sequence ID" value="EGT53756.1"/>
    <property type="molecule type" value="Genomic_DNA"/>
</dbReference>
<protein>
    <submittedName>
        <fullName evidence="3">CBN-FBXB-72 protein</fullName>
    </submittedName>
</protein>
<feature type="domain" description="F-box" evidence="1">
    <location>
        <begin position="17"/>
        <end position="47"/>
    </location>
</feature>
<name>G0PFE0_CAEBE</name>
<dbReference type="eggNOG" id="ENOG502TK32">
    <property type="taxonomic scope" value="Eukaryota"/>
</dbReference>
<gene>
    <name evidence="3" type="primary">Cbn-fbxb-72</name>
    <name evidence="3" type="ORF">CAEBREN_16888</name>
</gene>
<dbReference type="FunCoup" id="G0PFE0">
    <property type="interactions" value="1058"/>
</dbReference>
<dbReference type="OrthoDB" id="5842403at2759"/>
<dbReference type="OMA" id="RICLYLR"/>
<organism evidence="4">
    <name type="scientific">Caenorhabditis brenneri</name>
    <name type="common">Nematode worm</name>
    <dbReference type="NCBI Taxonomy" id="135651"/>
    <lineage>
        <taxon>Eukaryota</taxon>
        <taxon>Metazoa</taxon>
        <taxon>Ecdysozoa</taxon>
        <taxon>Nematoda</taxon>
        <taxon>Chromadorea</taxon>
        <taxon>Rhabditida</taxon>
        <taxon>Rhabditina</taxon>
        <taxon>Rhabditomorpha</taxon>
        <taxon>Rhabditoidea</taxon>
        <taxon>Rhabditidae</taxon>
        <taxon>Peloderinae</taxon>
        <taxon>Caenorhabditis</taxon>
    </lineage>
</organism>
<dbReference type="InParanoid" id="G0PFE0"/>
<evidence type="ECO:0000259" key="1">
    <source>
        <dbReference type="Pfam" id="PF00646"/>
    </source>
</evidence>
<dbReference type="PANTHER" id="PTHR22899:SF0">
    <property type="entry name" value="F-BOX ASSOCIATED DOMAIN-CONTAINING PROTEIN-RELATED"/>
    <property type="match status" value="1"/>
</dbReference>
<accession>G0PFE0</accession>
<dbReference type="Pfam" id="PF00646">
    <property type="entry name" value="F-box"/>
    <property type="match status" value="1"/>
</dbReference>
<dbReference type="PANTHER" id="PTHR22899">
    <property type="entry name" value="CYCLIN-RELATED F-BOX FAMILY"/>
    <property type="match status" value="1"/>
</dbReference>
<dbReference type="Proteomes" id="UP000008068">
    <property type="component" value="Unassembled WGS sequence"/>
</dbReference>
<proteinExistence type="predicted"/>
<sequence length="341" mass="41725">MEIYRFPLFRLQQNNCIRVLRNMNFLEQLSFSVISKRSKNLVKSLKLVRICLYLRLRENLTLAISSYKTTMRLSFERDNFQPEPIGQIYNPNCDYIKIRIRKRRGEPRESYTWRKEEFRRIRDWIDHFRDVFNRSKFSHLEWIYDFYDPHSIHDIIKGLQSVIARECPLKYYKRIYAAFKETNRLNLYLCNQRNLTPMHDLIIGNYDFFRPPDVIQNNYKLSLNDLLVSNSREILGHSPIKEKFLNKFLKLWRRGSNPRLQHFYVYLRPNVVFNIENVLRGIDHQESPESRRREFRIRQFNELEISYLTVRSGIDIHRFDGIHCTVNYIQEIRMFDMFVWN</sequence>
<dbReference type="Pfam" id="PF07735">
    <property type="entry name" value="FBA_2"/>
    <property type="match status" value="1"/>
</dbReference>
<reference evidence="4" key="1">
    <citation type="submission" date="2011-07" db="EMBL/GenBank/DDBJ databases">
        <authorList>
            <consortium name="Caenorhabditis brenneri Sequencing and Analysis Consortium"/>
            <person name="Wilson R.K."/>
        </authorList>
    </citation>
    <scope>NUCLEOTIDE SEQUENCE [LARGE SCALE GENOMIC DNA]</scope>
    <source>
        <strain evidence="4">PB2801</strain>
    </source>
</reference>
<dbReference type="HOGENOM" id="CLU_028840_1_3_1"/>
<keyword evidence="4" id="KW-1185">Reference proteome</keyword>